<dbReference type="InterPro" id="IPR011105">
    <property type="entry name" value="Cell_wall_hydrolase_SleB"/>
</dbReference>
<organism evidence="4 5">
    <name type="scientific">Paenibacillus hunanensis</name>
    <dbReference type="NCBI Taxonomy" id="539262"/>
    <lineage>
        <taxon>Bacteria</taxon>
        <taxon>Bacillati</taxon>
        <taxon>Bacillota</taxon>
        <taxon>Bacilli</taxon>
        <taxon>Bacillales</taxon>
        <taxon>Paenibacillaceae</taxon>
        <taxon>Paenibacillus</taxon>
    </lineage>
</organism>
<comment type="caution">
    <text evidence="4">The sequence shown here is derived from an EMBL/GenBank/DDBJ whole genome shotgun (WGS) entry which is preliminary data.</text>
</comment>
<dbReference type="Proteomes" id="UP001185028">
    <property type="component" value="Unassembled WGS sequence"/>
</dbReference>
<feature type="chain" id="PRO_5046392303" evidence="1">
    <location>
        <begin position="27"/>
        <end position="232"/>
    </location>
</feature>
<keyword evidence="5" id="KW-1185">Reference proteome</keyword>
<accession>A0ABU1IYK4</accession>
<dbReference type="GO" id="GO:0008745">
    <property type="term" value="F:N-acetylmuramoyl-L-alanine amidase activity"/>
    <property type="evidence" value="ECO:0007669"/>
    <property type="project" value="UniProtKB-EC"/>
</dbReference>
<dbReference type="Pfam" id="PF01471">
    <property type="entry name" value="PG_binding_1"/>
    <property type="match status" value="1"/>
</dbReference>
<dbReference type="Pfam" id="PF07486">
    <property type="entry name" value="Hydrolase_2"/>
    <property type="match status" value="1"/>
</dbReference>
<dbReference type="SUPFAM" id="SSF47090">
    <property type="entry name" value="PGBD-like"/>
    <property type="match status" value="1"/>
</dbReference>
<dbReference type="Gene3D" id="1.10.10.2520">
    <property type="entry name" value="Cell wall hydrolase SleB, domain 1"/>
    <property type="match status" value="1"/>
</dbReference>
<gene>
    <name evidence="4" type="ORF">JOC58_002142</name>
</gene>
<dbReference type="RefSeq" id="WP_188776239.1">
    <property type="nucleotide sequence ID" value="NZ_BMMB01000006.1"/>
</dbReference>
<name>A0ABU1IYK4_9BACL</name>
<dbReference type="InterPro" id="IPR036366">
    <property type="entry name" value="PGBDSf"/>
</dbReference>
<keyword evidence="4" id="KW-0378">Hydrolase</keyword>
<dbReference type="Gene3D" id="1.10.101.10">
    <property type="entry name" value="PGBD-like superfamily/PGBD"/>
    <property type="match status" value="1"/>
</dbReference>
<evidence type="ECO:0000256" key="1">
    <source>
        <dbReference type="SAM" id="SignalP"/>
    </source>
</evidence>
<sequence length="232" mass="24636">MRKLPALIASCACAVGITFLAAPADAALLTQGMRSSDVVQLQRQLANHGYFYANTTGYYGSITSNAVKQFQRDHGLSVDGVAGPATLSKLGTKSSSGIVTASASASSGSKGTYRADQDSLDILAHIIYGEARGESFEGQVAVGAVVLNRVQSGEFPNTIWGVVMQPGQFTAVADGQYYLKPNKAAYDAARQALRGVDPTNGSLYYYNPRIATSEWSMRRPAVITLGQHIFTN</sequence>
<proteinExistence type="predicted"/>
<evidence type="ECO:0000313" key="5">
    <source>
        <dbReference type="Proteomes" id="UP001185028"/>
    </source>
</evidence>
<dbReference type="EMBL" id="JAVDQH010000007">
    <property type="protein sequence ID" value="MDR6244249.1"/>
    <property type="molecule type" value="Genomic_DNA"/>
</dbReference>
<keyword evidence="1" id="KW-0732">Signal</keyword>
<dbReference type="Gene3D" id="6.20.240.60">
    <property type="match status" value="1"/>
</dbReference>
<evidence type="ECO:0000259" key="3">
    <source>
        <dbReference type="Pfam" id="PF07486"/>
    </source>
</evidence>
<dbReference type="InterPro" id="IPR042047">
    <property type="entry name" value="SleB_dom1"/>
</dbReference>
<reference evidence="4 5" key="1">
    <citation type="submission" date="2023-07" db="EMBL/GenBank/DDBJ databases">
        <title>Genomic Encyclopedia of Type Strains, Phase IV (KMG-IV): sequencing the most valuable type-strain genomes for metagenomic binning, comparative biology and taxonomic classification.</title>
        <authorList>
            <person name="Goeker M."/>
        </authorList>
    </citation>
    <scope>NUCLEOTIDE SEQUENCE [LARGE SCALE GENOMIC DNA]</scope>
    <source>
        <strain evidence="4 5">DSM 22170</strain>
    </source>
</reference>
<feature type="domain" description="Peptidoglycan binding-like" evidence="2">
    <location>
        <begin position="35"/>
        <end position="90"/>
    </location>
</feature>
<evidence type="ECO:0000313" key="4">
    <source>
        <dbReference type="EMBL" id="MDR6244249.1"/>
    </source>
</evidence>
<dbReference type="InterPro" id="IPR002477">
    <property type="entry name" value="Peptidoglycan-bd-like"/>
</dbReference>
<dbReference type="InterPro" id="IPR036365">
    <property type="entry name" value="PGBD-like_sf"/>
</dbReference>
<feature type="domain" description="Cell wall hydrolase SleB" evidence="3">
    <location>
        <begin position="133"/>
        <end position="230"/>
    </location>
</feature>
<evidence type="ECO:0000259" key="2">
    <source>
        <dbReference type="Pfam" id="PF01471"/>
    </source>
</evidence>
<protein>
    <submittedName>
        <fullName evidence="4">N-acetylmuramoyl-L-alanine amidase</fullName>
        <ecNumber evidence="4">3.5.1.28</ecNumber>
    </submittedName>
</protein>
<dbReference type="EC" id="3.5.1.28" evidence="4"/>
<feature type="signal peptide" evidence="1">
    <location>
        <begin position="1"/>
        <end position="26"/>
    </location>
</feature>